<feature type="transmembrane region" description="Helical" evidence="7">
    <location>
        <begin position="259"/>
        <end position="274"/>
    </location>
</feature>
<evidence type="ECO:0000256" key="7">
    <source>
        <dbReference type="SAM" id="Phobius"/>
    </source>
</evidence>
<comment type="subcellular location">
    <subcellularLocation>
        <location evidence="1">Membrane</location>
        <topology evidence="1">Multi-pass membrane protein</topology>
    </subcellularLocation>
</comment>
<keyword evidence="2" id="KW-0813">Transport</keyword>
<dbReference type="GO" id="GO:0016020">
    <property type="term" value="C:membrane"/>
    <property type="evidence" value="ECO:0007669"/>
    <property type="project" value="UniProtKB-SubCell"/>
</dbReference>
<dbReference type="Pfam" id="PF25539">
    <property type="entry name" value="Bestrophin_2"/>
    <property type="match status" value="1"/>
</dbReference>
<feature type="transmembrane region" description="Helical" evidence="7">
    <location>
        <begin position="231"/>
        <end position="253"/>
    </location>
</feature>
<feature type="transmembrane region" description="Helical" evidence="7">
    <location>
        <begin position="86"/>
        <end position="106"/>
    </location>
</feature>
<keyword evidence="4 7" id="KW-1133">Transmembrane helix</keyword>
<evidence type="ECO:0000256" key="6">
    <source>
        <dbReference type="ARBA" id="ARBA00023136"/>
    </source>
</evidence>
<feature type="transmembrane region" description="Helical" evidence="7">
    <location>
        <begin position="118"/>
        <end position="136"/>
    </location>
</feature>
<keyword evidence="9" id="KW-1185">Reference proteome</keyword>
<evidence type="ECO:0000313" key="9">
    <source>
        <dbReference type="Proteomes" id="UP001515480"/>
    </source>
</evidence>
<evidence type="ECO:0008006" key="10">
    <source>
        <dbReference type="Google" id="ProtNLM"/>
    </source>
</evidence>
<keyword evidence="6 7" id="KW-0472">Membrane</keyword>
<keyword evidence="3 7" id="KW-0812">Transmembrane</keyword>
<evidence type="ECO:0000256" key="2">
    <source>
        <dbReference type="ARBA" id="ARBA00022448"/>
    </source>
</evidence>
<name>A0AB34JAP5_PRYPA</name>
<evidence type="ECO:0000256" key="5">
    <source>
        <dbReference type="ARBA" id="ARBA00023065"/>
    </source>
</evidence>
<feature type="transmembrane region" description="Helical" evidence="7">
    <location>
        <begin position="58"/>
        <end position="79"/>
    </location>
</feature>
<sequence length="332" mass="37142">MTVLYEPSHVTEATVLFRWRGTVLPRVLGRPTLWFLVLFHGGLVYLRLYRDDIPLPPLPGRLLALPSLLLVLFLASYCAHCFARYYSFYSSCTGMSGCVMAWVGLLRVHFPAASAVQLWNLSRLLVASVYLLYFHLAERAAASAKLVTEQEWMLLAHTQLLSDEEVARLKAYRGFQPFLCQIWALRAIMERLEADPRKDPAAVIEPFQSQVLTLRGHCDDIVTARAQPIPLAYFHTVTLLLSLNLLMTGYSMVEVGTEMTVPVFFVVCLFFLAIKETAVALSDPFGGSDLDFNTDMFLASILSNTKAMLSSSANYVSTTLQLPSMKMSHLSA</sequence>
<reference evidence="8 9" key="1">
    <citation type="journal article" date="2024" name="Science">
        <title>Giant polyketide synthase enzymes in the biosynthesis of giant marine polyether toxins.</title>
        <authorList>
            <person name="Fallon T.R."/>
            <person name="Shende V.V."/>
            <person name="Wierzbicki I.H."/>
            <person name="Pendleton A.L."/>
            <person name="Watervoot N.F."/>
            <person name="Auber R.P."/>
            <person name="Gonzalez D.J."/>
            <person name="Wisecaver J.H."/>
            <person name="Moore B.S."/>
        </authorList>
    </citation>
    <scope>NUCLEOTIDE SEQUENCE [LARGE SCALE GENOMIC DNA]</scope>
    <source>
        <strain evidence="8 9">12B1</strain>
    </source>
</reference>
<evidence type="ECO:0000256" key="1">
    <source>
        <dbReference type="ARBA" id="ARBA00004141"/>
    </source>
</evidence>
<proteinExistence type="predicted"/>
<dbReference type="Proteomes" id="UP001515480">
    <property type="component" value="Unassembled WGS sequence"/>
</dbReference>
<dbReference type="GO" id="GO:0005254">
    <property type="term" value="F:chloride channel activity"/>
    <property type="evidence" value="ECO:0007669"/>
    <property type="project" value="InterPro"/>
</dbReference>
<evidence type="ECO:0000313" key="8">
    <source>
        <dbReference type="EMBL" id="KAL1518691.1"/>
    </source>
</evidence>
<protein>
    <recommendedName>
        <fullName evidence="10">Bestrophin homolog</fullName>
    </recommendedName>
</protein>
<evidence type="ECO:0000256" key="3">
    <source>
        <dbReference type="ARBA" id="ARBA00022692"/>
    </source>
</evidence>
<dbReference type="EMBL" id="JBGBPQ010000010">
    <property type="protein sequence ID" value="KAL1518691.1"/>
    <property type="molecule type" value="Genomic_DNA"/>
</dbReference>
<dbReference type="AlphaFoldDB" id="A0AB34JAP5"/>
<dbReference type="InterPro" id="IPR044669">
    <property type="entry name" value="YneE/VCCN1/2-like"/>
</dbReference>
<feature type="transmembrane region" description="Helical" evidence="7">
    <location>
        <begin position="27"/>
        <end position="46"/>
    </location>
</feature>
<accession>A0AB34JAP5</accession>
<evidence type="ECO:0000256" key="4">
    <source>
        <dbReference type="ARBA" id="ARBA00022989"/>
    </source>
</evidence>
<gene>
    <name evidence="8" type="ORF">AB1Y20_002978</name>
</gene>
<keyword evidence="5" id="KW-0406">Ion transport</keyword>
<organism evidence="8 9">
    <name type="scientific">Prymnesium parvum</name>
    <name type="common">Toxic golden alga</name>
    <dbReference type="NCBI Taxonomy" id="97485"/>
    <lineage>
        <taxon>Eukaryota</taxon>
        <taxon>Haptista</taxon>
        <taxon>Haptophyta</taxon>
        <taxon>Prymnesiophyceae</taxon>
        <taxon>Prymnesiales</taxon>
        <taxon>Prymnesiaceae</taxon>
        <taxon>Prymnesium</taxon>
    </lineage>
</organism>
<comment type="caution">
    <text evidence="8">The sequence shown here is derived from an EMBL/GenBank/DDBJ whole genome shotgun (WGS) entry which is preliminary data.</text>
</comment>